<reference evidence="2 3" key="1">
    <citation type="journal article" date="2014" name="BMC Genomics">
        <title>Genome sequencing of four Aureobasidium pullulans varieties: biotechnological potential, stress tolerance, and description of new species.</title>
        <authorList>
            <person name="Gostin Ar C."/>
            <person name="Ohm R.A."/>
            <person name="Kogej T."/>
            <person name="Sonjak S."/>
            <person name="Turk M."/>
            <person name="Zajc J."/>
            <person name="Zalar P."/>
            <person name="Grube M."/>
            <person name="Sun H."/>
            <person name="Han J."/>
            <person name="Sharma A."/>
            <person name="Chiniquy J."/>
            <person name="Ngan C.Y."/>
            <person name="Lipzen A."/>
            <person name="Barry K."/>
            <person name="Grigoriev I.V."/>
            <person name="Gunde-Cimerman N."/>
        </authorList>
    </citation>
    <scope>NUCLEOTIDE SEQUENCE [LARGE SCALE GENOMIC DNA]</scope>
    <source>
        <strain evidence="2 3">CBS 110374</strain>
    </source>
</reference>
<keyword evidence="1" id="KW-1133">Transmembrane helix</keyword>
<dbReference type="RefSeq" id="XP_040876494.1">
    <property type="nucleotide sequence ID" value="XM_041023153.1"/>
</dbReference>
<keyword evidence="3" id="KW-1185">Reference proteome</keyword>
<sequence length="558" mass="62392">MSTYLVNVTTLNSSTRTGWVDEPNIRGSWGILLPCVSTLLVCSWSVMHLNLPAKSSSNTEKLIPYLYWCAIVIFGPELAIWAAWRQLMSARALKREIEEAKLTSYNFSLTHAFYAVMGGYAFDCNQSFDSEGEVFWSKTQRITLTPKGVLLLASCGQLPEISAQNIADKSKVDELGKLIACLQAGWFTVQIITRLACHLPITLLEVRIVGHVLCALVLYTLWWYKPRRIEEPTILKGSWSAPLAAFILMSSHVNAAPNSILPGFQAEQQHAEVMALKFRVMPDGSSVHVQSISDDEHEMDNLDHALQVRTKTGMSLMYEEEIDLEDTVVDWKGQAEARLRLACLAIQKYSAVRTLLRRPICGEDRKYATALAAYPEMPKVCRKKREREAMLQNVSPWLELGPHGTNVQHLACHTASDWPHDGLVRTTGGLVMGTVLWAASIAFSAVHIAAWNAGFPTEAEAWLWRFSSMYIGFSGLLWAFLHVMAELSATLWWNWYDIMIGEASQVLAMLVTALCSMCGVIYILARAYLVVEAFVELRSLPTMAHAIPQWSVSIPHIG</sequence>
<dbReference type="PANTHER" id="PTHR35043:SF7">
    <property type="entry name" value="TRANSCRIPTION FACTOR DOMAIN-CONTAINING PROTEIN"/>
    <property type="match status" value="1"/>
</dbReference>
<dbReference type="Proteomes" id="UP000030672">
    <property type="component" value="Unassembled WGS sequence"/>
</dbReference>
<organism evidence="2 3">
    <name type="scientific">Aureobasidium melanogenum (strain CBS 110374)</name>
    <name type="common">Aureobasidium pullulans var. melanogenum</name>
    <dbReference type="NCBI Taxonomy" id="1043003"/>
    <lineage>
        <taxon>Eukaryota</taxon>
        <taxon>Fungi</taxon>
        <taxon>Dikarya</taxon>
        <taxon>Ascomycota</taxon>
        <taxon>Pezizomycotina</taxon>
        <taxon>Dothideomycetes</taxon>
        <taxon>Dothideomycetidae</taxon>
        <taxon>Dothideales</taxon>
        <taxon>Saccotheciaceae</taxon>
        <taxon>Aureobasidium</taxon>
    </lineage>
</organism>
<dbReference type="AlphaFoldDB" id="A0A074WAC5"/>
<evidence type="ECO:0000313" key="2">
    <source>
        <dbReference type="EMBL" id="KEQ59471.1"/>
    </source>
</evidence>
<feature type="transmembrane region" description="Helical" evidence="1">
    <location>
        <begin position="506"/>
        <end position="529"/>
    </location>
</feature>
<keyword evidence="1" id="KW-0472">Membrane</keyword>
<dbReference type="EMBL" id="KL584848">
    <property type="protein sequence ID" value="KEQ59471.1"/>
    <property type="molecule type" value="Genomic_DNA"/>
</dbReference>
<accession>A0A074WAC5</accession>
<feature type="transmembrane region" description="Helical" evidence="1">
    <location>
        <begin position="470"/>
        <end position="494"/>
    </location>
</feature>
<evidence type="ECO:0000256" key="1">
    <source>
        <dbReference type="SAM" id="Phobius"/>
    </source>
</evidence>
<gene>
    <name evidence="2" type="ORF">M437DRAFT_57039</name>
</gene>
<feature type="transmembrane region" description="Helical" evidence="1">
    <location>
        <begin position="65"/>
        <end position="84"/>
    </location>
</feature>
<protein>
    <submittedName>
        <fullName evidence="2">Uncharacterized protein</fullName>
    </submittedName>
</protein>
<dbReference type="STRING" id="1043003.A0A074WAC5"/>
<name>A0A074WAC5_AURM1</name>
<keyword evidence="1" id="KW-0812">Transmembrane</keyword>
<dbReference type="PANTHER" id="PTHR35043">
    <property type="entry name" value="TRANSCRIPTION FACTOR DOMAIN-CONTAINING PROTEIN"/>
    <property type="match status" value="1"/>
</dbReference>
<feature type="transmembrane region" description="Helical" evidence="1">
    <location>
        <begin position="430"/>
        <end position="450"/>
    </location>
</feature>
<evidence type="ECO:0000313" key="3">
    <source>
        <dbReference type="Proteomes" id="UP000030672"/>
    </source>
</evidence>
<dbReference type="GeneID" id="63916526"/>
<proteinExistence type="predicted"/>
<dbReference type="HOGENOM" id="CLU_022883_5_1_1"/>
<feature type="transmembrane region" description="Helical" evidence="1">
    <location>
        <begin position="31"/>
        <end position="53"/>
    </location>
</feature>